<sequence length="135" mass="14905">MDNANLFLEKAREHYKYRLLGEVSVVKPLHLALVLCLPLLLAALLVLGFLFITVTVHLSGTVQKLPGQQGSVIQLFEPVNGTIVALFTEGGVQLSHWQYCDKNQRCLVIQDLGDSANQAGRVSLVAKKRLINEII</sequence>
<keyword evidence="3" id="KW-1185">Reference proteome</keyword>
<reference evidence="2 3" key="1">
    <citation type="submission" date="2018-11" db="EMBL/GenBank/DDBJ databases">
        <title>Genomic Encyclopedia of Type Strains, Phase IV (KMG-IV): sequencing the most valuable type-strain genomes for metagenomic binning, comparative biology and taxonomic classification.</title>
        <authorList>
            <person name="Goeker M."/>
        </authorList>
    </citation>
    <scope>NUCLEOTIDE SEQUENCE [LARGE SCALE GENOMIC DNA]</scope>
    <source>
        <strain evidence="2 3">DSM 21945</strain>
    </source>
</reference>
<gene>
    <name evidence="2" type="ORF">EDC28_11287</name>
</gene>
<keyword evidence="1" id="KW-1133">Transmembrane helix</keyword>
<accession>A0A3N1NW32</accession>
<name>A0A3N1NW32_9GAMM</name>
<dbReference type="RefSeq" id="WP_123422583.1">
    <property type="nucleotide sequence ID" value="NZ_RJUL01000012.1"/>
</dbReference>
<dbReference type="EMBL" id="RJUL01000012">
    <property type="protein sequence ID" value="ROQ19167.1"/>
    <property type="molecule type" value="Genomic_DNA"/>
</dbReference>
<keyword evidence="1" id="KW-0472">Membrane</keyword>
<evidence type="ECO:0000313" key="2">
    <source>
        <dbReference type="EMBL" id="ROQ19167.1"/>
    </source>
</evidence>
<proteinExistence type="predicted"/>
<organism evidence="2 3">
    <name type="scientific">Gallaecimonas pentaromativorans</name>
    <dbReference type="NCBI Taxonomy" id="584787"/>
    <lineage>
        <taxon>Bacteria</taxon>
        <taxon>Pseudomonadati</taxon>
        <taxon>Pseudomonadota</taxon>
        <taxon>Gammaproteobacteria</taxon>
        <taxon>Enterobacterales</taxon>
        <taxon>Gallaecimonadaceae</taxon>
        <taxon>Gallaecimonas</taxon>
    </lineage>
</organism>
<dbReference type="STRING" id="584787.GCA_001247655_00770"/>
<evidence type="ECO:0000313" key="3">
    <source>
        <dbReference type="Proteomes" id="UP000268033"/>
    </source>
</evidence>
<evidence type="ECO:0000256" key="1">
    <source>
        <dbReference type="SAM" id="Phobius"/>
    </source>
</evidence>
<comment type="caution">
    <text evidence="2">The sequence shown here is derived from an EMBL/GenBank/DDBJ whole genome shotgun (WGS) entry which is preliminary data.</text>
</comment>
<dbReference type="Proteomes" id="UP000268033">
    <property type="component" value="Unassembled WGS sequence"/>
</dbReference>
<keyword evidence="1" id="KW-0812">Transmembrane</keyword>
<protein>
    <submittedName>
        <fullName evidence="2">Uncharacterized protein</fullName>
    </submittedName>
</protein>
<feature type="transmembrane region" description="Helical" evidence="1">
    <location>
        <begin position="29"/>
        <end position="54"/>
    </location>
</feature>
<dbReference type="AlphaFoldDB" id="A0A3N1NW32"/>